<gene>
    <name evidence="2" type="ORF">MRATA1EN1_LOCUS23667</name>
</gene>
<accession>A0ABN8ZLB6</accession>
<evidence type="ECO:0000313" key="3">
    <source>
        <dbReference type="Proteomes" id="UP001176941"/>
    </source>
</evidence>
<dbReference type="Proteomes" id="UP001176941">
    <property type="component" value="Chromosome 4"/>
</dbReference>
<keyword evidence="3" id="KW-1185">Reference proteome</keyword>
<dbReference type="EMBL" id="OX459940">
    <property type="protein sequence ID" value="CAI9174705.1"/>
    <property type="molecule type" value="Genomic_DNA"/>
</dbReference>
<reference evidence="2" key="1">
    <citation type="submission" date="2023-04" db="EMBL/GenBank/DDBJ databases">
        <authorList>
            <consortium name="ELIXIR-Norway"/>
        </authorList>
    </citation>
    <scope>NUCLEOTIDE SEQUENCE [LARGE SCALE GENOMIC DNA]</scope>
</reference>
<proteinExistence type="predicted"/>
<sequence>MRGYQQEKRKGPLACILRGGTHSSFLPGDFHGVTESAATEQLNTFTFTKEKAFPKREKRRREKMAEEGGAPKTHKGSMATGDSIFLSSSSLLVKCDEVFYFANHSESNVRLCKQKPSVNCRHVT</sequence>
<name>A0ABN8ZLB6_RANTA</name>
<evidence type="ECO:0000313" key="2">
    <source>
        <dbReference type="EMBL" id="CAI9174705.1"/>
    </source>
</evidence>
<feature type="region of interest" description="Disordered" evidence="1">
    <location>
        <begin position="53"/>
        <end position="79"/>
    </location>
</feature>
<organism evidence="2 3">
    <name type="scientific">Rangifer tarandus platyrhynchus</name>
    <name type="common">Svalbard reindeer</name>
    <dbReference type="NCBI Taxonomy" id="3082113"/>
    <lineage>
        <taxon>Eukaryota</taxon>
        <taxon>Metazoa</taxon>
        <taxon>Chordata</taxon>
        <taxon>Craniata</taxon>
        <taxon>Vertebrata</taxon>
        <taxon>Euteleostomi</taxon>
        <taxon>Mammalia</taxon>
        <taxon>Eutheria</taxon>
        <taxon>Laurasiatheria</taxon>
        <taxon>Artiodactyla</taxon>
        <taxon>Ruminantia</taxon>
        <taxon>Pecora</taxon>
        <taxon>Cervidae</taxon>
        <taxon>Odocoileinae</taxon>
        <taxon>Rangifer</taxon>
    </lineage>
</organism>
<protein>
    <submittedName>
        <fullName evidence="2">Uncharacterized protein</fullName>
    </submittedName>
</protein>
<evidence type="ECO:0000256" key="1">
    <source>
        <dbReference type="SAM" id="MobiDB-lite"/>
    </source>
</evidence>